<dbReference type="InterPro" id="IPR001763">
    <property type="entry name" value="Rhodanese-like_dom"/>
</dbReference>
<sequence length="825" mass="92315">MVSAPSSLLDMTIKTVMDNIDKYDKDVAKIVLGPVRQKMLQMANKLYLNCDGDENLTDKLWAILPCLIFSKLYTKLDIRHLPPMCCKSHVLSNSRFQEFVRRLGSNTPNLRILKIVCTRLKYDHSLEERELASISQLKNLAILEIENVDAPLSGILDVTRQCKKLKYIKVSHVKIDVESSSVTFRDDIVNVCISGFNFLHGWFRLRMETGTTRKIPKQKNIKMNLSPRSVADIRVAQMFAEELTEIQFDTMFMKNIEEMNDFPHLPKLITAEVIRGTKSAHPLRCFLRRNGERLQQLTMRGIDIKDNLKFSEIFHFCPNLQSLKLVGCTLSGNDAPVDALQQLERFEWWDTARKSPDKVAFSSILSAPLLKAIFIDLLNIDFGDNATIIARIKRGEILRNLKLFTMLQGSKFTCEDDENSSAYSKNKDDLDHLTTEDIVRFSRQIILPQIGVSGQTALKNARILVVGAGGLGCPVMLYLAKAGVGRITVVDSDHVEVSNLHRQTLHSDATIGLSKVLSAFRFFAQDNGYTQIVPIEQRFTPLNSDSLVGQCDVVVDASDNIGTRYLLNDACVKHKKPLVSGSALGLEGQVTVYNANVEKDGCLVRGPCYRCLFPVPPTTTNSCSEAGVLGAVPGLIGLIQSIEVVKLIVNWPGSKSLAGRMIILDASDMSLRTVKLRLASEKCPACGPKPEANLPYYVEMCGEDVPVTLLKDEERVTPTFVQKEKPNLLLIDVRSKGEFGMCAIEGSVNHPYNDFETRLKDIKSSADLAKEGKENFKVCFICRRGNNSQLAAARYKEEFPEDAVVDMKGGLHNWAKVIDQRFPVY</sequence>
<reference evidence="7 8" key="1">
    <citation type="submission" date="2020-04" db="EMBL/GenBank/DDBJ databases">
        <authorList>
            <person name="Alioto T."/>
            <person name="Alioto T."/>
            <person name="Gomez Garrido J."/>
        </authorList>
    </citation>
    <scope>NUCLEOTIDE SEQUENCE [LARGE SCALE GENOMIC DNA]</scope>
</reference>
<evidence type="ECO:0000256" key="3">
    <source>
        <dbReference type="ARBA" id="ARBA00022840"/>
    </source>
</evidence>
<dbReference type="Pfam" id="PF00899">
    <property type="entry name" value="ThiF"/>
    <property type="match status" value="1"/>
</dbReference>
<gene>
    <name evidence="7" type="ORF">CLODIP_2_CD05432</name>
</gene>
<dbReference type="InterPro" id="IPR000594">
    <property type="entry name" value="ThiF_NAD_FAD-bd"/>
</dbReference>
<dbReference type="InterPro" id="IPR045886">
    <property type="entry name" value="ThiF/MoeB/HesA"/>
</dbReference>
<evidence type="ECO:0000313" key="7">
    <source>
        <dbReference type="EMBL" id="CAB3385791.1"/>
    </source>
</evidence>
<evidence type="ECO:0000313" key="8">
    <source>
        <dbReference type="Proteomes" id="UP000494165"/>
    </source>
</evidence>
<evidence type="ECO:0000256" key="5">
    <source>
        <dbReference type="ARBA" id="ARBA00030971"/>
    </source>
</evidence>
<evidence type="ECO:0000256" key="1">
    <source>
        <dbReference type="ARBA" id="ARBA00022679"/>
    </source>
</evidence>
<dbReference type="OrthoDB" id="10261062at2759"/>
<dbReference type="Gene3D" id="3.40.250.10">
    <property type="entry name" value="Rhodanese-like domain"/>
    <property type="match status" value="1"/>
</dbReference>
<accession>A0A8S1DXD5</accession>
<dbReference type="FunFam" id="3.40.50.720:FF:000033">
    <property type="entry name" value="Adenylyltransferase and sulfurtransferase MOCS3"/>
    <property type="match status" value="1"/>
</dbReference>
<organism evidence="7 8">
    <name type="scientific">Cloeon dipterum</name>
    <dbReference type="NCBI Taxonomy" id="197152"/>
    <lineage>
        <taxon>Eukaryota</taxon>
        <taxon>Metazoa</taxon>
        <taxon>Ecdysozoa</taxon>
        <taxon>Arthropoda</taxon>
        <taxon>Hexapoda</taxon>
        <taxon>Insecta</taxon>
        <taxon>Pterygota</taxon>
        <taxon>Palaeoptera</taxon>
        <taxon>Ephemeroptera</taxon>
        <taxon>Pisciforma</taxon>
        <taxon>Baetidae</taxon>
        <taxon>Cloeon</taxon>
    </lineage>
</organism>
<evidence type="ECO:0000256" key="4">
    <source>
        <dbReference type="ARBA" id="ARBA00023150"/>
    </source>
</evidence>
<dbReference type="NCBIfam" id="NF004281">
    <property type="entry name" value="PRK05690.1"/>
    <property type="match status" value="1"/>
</dbReference>
<dbReference type="PANTHER" id="PTHR10953">
    <property type="entry name" value="UBIQUITIN-ACTIVATING ENZYME E1"/>
    <property type="match status" value="1"/>
</dbReference>
<dbReference type="AlphaFoldDB" id="A0A8S1DXD5"/>
<dbReference type="SUPFAM" id="SSF69572">
    <property type="entry name" value="Activating enzymes of the ubiquitin-like proteins"/>
    <property type="match status" value="1"/>
</dbReference>
<protein>
    <recommendedName>
        <fullName evidence="5">Ubiquitin activating enzyme 4</fullName>
    </recommendedName>
</protein>
<dbReference type="PROSITE" id="PS50206">
    <property type="entry name" value="RHODANESE_3"/>
    <property type="match status" value="1"/>
</dbReference>
<keyword evidence="1" id="KW-0808">Transferase</keyword>
<dbReference type="Pfam" id="PF00581">
    <property type="entry name" value="Rhodanese"/>
    <property type="match status" value="1"/>
</dbReference>
<dbReference type="GO" id="GO:0042292">
    <property type="term" value="F:URM1 activating enzyme activity"/>
    <property type="evidence" value="ECO:0007669"/>
    <property type="project" value="TreeGrafter"/>
</dbReference>
<dbReference type="InterPro" id="IPR036873">
    <property type="entry name" value="Rhodanese-like_dom_sf"/>
</dbReference>
<dbReference type="SMART" id="SM00450">
    <property type="entry name" value="RHOD"/>
    <property type="match status" value="1"/>
</dbReference>
<dbReference type="GO" id="GO:0005737">
    <property type="term" value="C:cytoplasm"/>
    <property type="evidence" value="ECO:0007669"/>
    <property type="project" value="TreeGrafter"/>
</dbReference>
<dbReference type="GO" id="GO:0004792">
    <property type="term" value="F:thiosulfate-cyanide sulfurtransferase activity"/>
    <property type="evidence" value="ECO:0007669"/>
    <property type="project" value="TreeGrafter"/>
</dbReference>
<dbReference type="GO" id="GO:0006777">
    <property type="term" value="P:Mo-molybdopterin cofactor biosynthetic process"/>
    <property type="evidence" value="ECO:0007669"/>
    <property type="project" value="UniProtKB-KW"/>
</dbReference>
<keyword evidence="8" id="KW-1185">Reference proteome</keyword>
<keyword evidence="2" id="KW-0547">Nucleotide-binding</keyword>
<dbReference type="SUPFAM" id="SSF52058">
    <property type="entry name" value="L domain-like"/>
    <property type="match status" value="1"/>
</dbReference>
<dbReference type="Proteomes" id="UP000494165">
    <property type="component" value="Unassembled WGS sequence"/>
</dbReference>
<dbReference type="CDD" id="cd00757">
    <property type="entry name" value="ThiF_MoeB_HesA_family"/>
    <property type="match status" value="1"/>
</dbReference>
<comment type="caution">
    <text evidence="7">The sequence shown here is derived from an EMBL/GenBank/DDBJ whole genome shotgun (WGS) entry which is preliminary data.</text>
</comment>
<dbReference type="EMBL" id="CADEPI010000433">
    <property type="protein sequence ID" value="CAB3385791.1"/>
    <property type="molecule type" value="Genomic_DNA"/>
</dbReference>
<evidence type="ECO:0000259" key="6">
    <source>
        <dbReference type="PROSITE" id="PS50206"/>
    </source>
</evidence>
<proteinExistence type="predicted"/>
<dbReference type="Gene3D" id="3.40.50.720">
    <property type="entry name" value="NAD(P)-binding Rossmann-like Domain"/>
    <property type="match status" value="1"/>
</dbReference>
<keyword evidence="3" id="KW-0067">ATP-binding</keyword>
<dbReference type="Gene3D" id="3.80.10.10">
    <property type="entry name" value="Ribonuclease Inhibitor"/>
    <property type="match status" value="1"/>
</dbReference>
<evidence type="ECO:0000256" key="2">
    <source>
        <dbReference type="ARBA" id="ARBA00022741"/>
    </source>
</evidence>
<dbReference type="InterPro" id="IPR032675">
    <property type="entry name" value="LRR_dom_sf"/>
</dbReference>
<name>A0A8S1DXD5_9INSE</name>
<dbReference type="InterPro" id="IPR035985">
    <property type="entry name" value="Ubiquitin-activating_enz"/>
</dbReference>
<keyword evidence="4" id="KW-0501">Molybdenum cofactor biosynthesis</keyword>
<dbReference type="PANTHER" id="PTHR10953:SF102">
    <property type="entry name" value="ADENYLYLTRANSFERASE AND SULFURTRANSFERASE MOCS3"/>
    <property type="match status" value="1"/>
</dbReference>
<dbReference type="GO" id="GO:0016779">
    <property type="term" value="F:nucleotidyltransferase activity"/>
    <property type="evidence" value="ECO:0007669"/>
    <property type="project" value="TreeGrafter"/>
</dbReference>
<feature type="domain" description="Rhodanese" evidence="6">
    <location>
        <begin position="724"/>
        <end position="823"/>
    </location>
</feature>
<dbReference type="GO" id="GO:0005524">
    <property type="term" value="F:ATP binding"/>
    <property type="evidence" value="ECO:0007669"/>
    <property type="project" value="UniProtKB-KW"/>
</dbReference>